<feature type="compositionally biased region" description="Low complexity" evidence="1">
    <location>
        <begin position="137"/>
        <end position="153"/>
    </location>
</feature>
<protein>
    <submittedName>
        <fullName evidence="2">Uncharacterized protein</fullName>
    </submittedName>
</protein>
<feature type="region of interest" description="Disordered" evidence="1">
    <location>
        <begin position="120"/>
        <end position="153"/>
    </location>
</feature>
<dbReference type="EMBL" id="AM444839">
    <property type="protein sequence ID" value="CAN76375.1"/>
    <property type="molecule type" value="Genomic_DNA"/>
</dbReference>
<sequence length="353" mass="39083">MDNVKFKTLRGFVKRISTASLSSVPFNTEKIGYGTIQLWKTEFLFDLIDKMDPIGVETYDFSRGALNVGFTGNNMQHARMNPKDYKFWLNGICLNPKCSFRSLPLDGLLETQATTPAESSIPSSQFVAPPAPHVPTSHVSAPHVPASHVPAPHVPYSSSGKTISSLHFLPEGTVLKRCLVALKIVPKSRGFYSQASQSRSKCLVQQYQLQKTKIAPPKHAVSIDKTAVPPAGLRDELPRYKATDVPPASNGNTANRSNRMHQSDVSDDHSFQNGVDAHTAAIPLDESVIAALAHKTIILVTHQVEFLFEVDKILAMEAEGYYRITYKHENPEAVCLGDILQERHRRVKQKGIF</sequence>
<accession>A5B306</accession>
<reference evidence="2" key="1">
    <citation type="journal article" date="2007" name="PLoS ONE">
        <title>The first genome sequence of an elite grapevine cultivar (Pinot noir Vitis vinifera L.): coping with a highly heterozygous genome.</title>
        <authorList>
            <person name="Velasco R."/>
            <person name="Zharkikh A."/>
            <person name="Troggio M."/>
            <person name="Cartwright D.A."/>
            <person name="Cestaro A."/>
            <person name="Pruss D."/>
            <person name="Pindo M."/>
            <person name="FitzGerald L.M."/>
            <person name="Vezzulli S."/>
            <person name="Reid J."/>
            <person name="Malacarne G."/>
            <person name="Iliev D."/>
            <person name="Coppola G."/>
            <person name="Wardell B."/>
            <person name="Micheletti D."/>
            <person name="Macalma T."/>
            <person name="Facci M."/>
            <person name="Mitchell J.T."/>
            <person name="Perazzolli M."/>
            <person name="Eldredge G."/>
            <person name="Gatto P."/>
            <person name="Oyzerski R."/>
            <person name="Moretto M."/>
            <person name="Gutin N."/>
            <person name="Stefanini M."/>
            <person name="Chen Y."/>
            <person name="Segala C."/>
            <person name="Davenport C."/>
            <person name="Dematte L."/>
            <person name="Mraz A."/>
            <person name="Battilana J."/>
            <person name="Stormo K."/>
            <person name="Costa F."/>
            <person name="Tao Q."/>
            <person name="Si-Ammour A."/>
            <person name="Harkins T."/>
            <person name="Lackey A."/>
            <person name="Perbost C."/>
            <person name="Taillon B."/>
            <person name="Stella A."/>
            <person name="Solovyev V."/>
            <person name="Fawcett J.A."/>
            <person name="Sterck L."/>
            <person name="Vandepoele K."/>
            <person name="Grando S.M."/>
            <person name="Toppo S."/>
            <person name="Moser C."/>
            <person name="Lanchbury J."/>
            <person name="Bogden R."/>
            <person name="Skolnick M."/>
            <person name="Sgaramella V."/>
            <person name="Bhatnagar S.K."/>
            <person name="Fontana P."/>
            <person name="Gutin A."/>
            <person name="Van de Peer Y."/>
            <person name="Salamini F."/>
            <person name="Viola R."/>
        </authorList>
    </citation>
    <scope>NUCLEOTIDE SEQUENCE</scope>
</reference>
<proteinExistence type="predicted"/>
<evidence type="ECO:0000313" key="2">
    <source>
        <dbReference type="EMBL" id="CAN76375.1"/>
    </source>
</evidence>
<feature type="compositionally biased region" description="Basic and acidic residues" evidence="1">
    <location>
        <begin position="261"/>
        <end position="270"/>
    </location>
</feature>
<dbReference type="PANTHER" id="PTHR15725:SF14">
    <property type="entry name" value="ZINC FINGER CCCH DOMAIN-CONTAINING PROTEIN 11A"/>
    <property type="match status" value="1"/>
</dbReference>
<dbReference type="ExpressionAtlas" id="A5B306">
    <property type="expression patterns" value="baseline and differential"/>
</dbReference>
<gene>
    <name evidence="2" type="ORF">VITISV_041938</name>
</gene>
<dbReference type="PANTHER" id="PTHR15725">
    <property type="entry name" value="ZN-FINGER, C-X8-C-X5-C-X3-H TYPE-CONTAINING"/>
    <property type="match status" value="1"/>
</dbReference>
<feature type="region of interest" description="Disordered" evidence="1">
    <location>
        <begin position="233"/>
        <end position="272"/>
    </location>
</feature>
<dbReference type="AlphaFoldDB" id="A5B306"/>
<evidence type="ECO:0000256" key="1">
    <source>
        <dbReference type="SAM" id="MobiDB-lite"/>
    </source>
</evidence>
<feature type="compositionally biased region" description="Basic and acidic residues" evidence="1">
    <location>
        <begin position="233"/>
        <end position="242"/>
    </location>
</feature>
<name>A5B306_VITVI</name>
<organism evidence="2">
    <name type="scientific">Vitis vinifera</name>
    <name type="common">Grape</name>
    <dbReference type="NCBI Taxonomy" id="29760"/>
    <lineage>
        <taxon>Eukaryota</taxon>
        <taxon>Viridiplantae</taxon>
        <taxon>Streptophyta</taxon>
        <taxon>Embryophyta</taxon>
        <taxon>Tracheophyta</taxon>
        <taxon>Spermatophyta</taxon>
        <taxon>Magnoliopsida</taxon>
        <taxon>eudicotyledons</taxon>
        <taxon>Gunneridae</taxon>
        <taxon>Pentapetalae</taxon>
        <taxon>rosids</taxon>
        <taxon>Vitales</taxon>
        <taxon>Vitaceae</taxon>
        <taxon>Viteae</taxon>
        <taxon>Vitis</taxon>
    </lineage>
</organism>